<sequence length="429" mass="46458">MKQVLLTALLGITALSGNAQSVTDTVSVGTNAGGVSYPNNVWYSLPNDEQGSVSKKNWDLAFQVYGGYTASIMANNIGGTTVWLYPKDAATTTSWAAVDTNGLSTWSKLYNSDITWGDGALSRNVDVTNANDLGWGLYDMNTHYVMGDSIYIVKTVSGTYKKLWIKSLISSVYTFTFANLDGTAETTDTVGKATYAGQNFGYYSLDNSAALSREPLTANWDIVFGQYYSSAYNPPYAVTGVLQNNGVKVAKAVIDPSTVGNYVDTNHTFATSISTIGFDWKTFNGQTYDVNDSVVYFVKRMNNDIWKVVFTGFGGSTDGNFIFTKEKIFTAPPAPTAVGNVNAPQTSLALYPNPSRGQNVTLVYSFDKQVAGAKLNLFDLNGRVILSDNLQTSTGLYQYVLPTQSLSAGMYVISVEADGARTQQKLIVQ</sequence>
<keyword evidence="1" id="KW-0732">Signal</keyword>
<proteinExistence type="predicted"/>
<dbReference type="AlphaFoldDB" id="A0A2W2B124"/>
<feature type="domain" description="Secretion system C-terminal sorting" evidence="2">
    <location>
        <begin position="350"/>
        <end position="428"/>
    </location>
</feature>
<feature type="signal peptide" evidence="1">
    <location>
        <begin position="1"/>
        <end position="19"/>
    </location>
</feature>
<feature type="chain" id="PRO_5015860583" description="Secretion system C-terminal sorting domain-containing protein" evidence="1">
    <location>
        <begin position="20"/>
        <end position="429"/>
    </location>
</feature>
<protein>
    <recommendedName>
        <fullName evidence="2">Secretion system C-terminal sorting domain-containing protein</fullName>
    </recommendedName>
</protein>
<dbReference type="Proteomes" id="UP000248745">
    <property type="component" value="Unassembled WGS sequence"/>
</dbReference>
<gene>
    <name evidence="3" type="ORF">DN068_06285</name>
</gene>
<evidence type="ECO:0000313" key="3">
    <source>
        <dbReference type="EMBL" id="PZF73944.1"/>
    </source>
</evidence>
<evidence type="ECO:0000256" key="1">
    <source>
        <dbReference type="SAM" id="SignalP"/>
    </source>
</evidence>
<dbReference type="RefSeq" id="WP_110998041.1">
    <property type="nucleotide sequence ID" value="NZ_QKTW01000009.1"/>
</dbReference>
<evidence type="ECO:0000313" key="4">
    <source>
        <dbReference type="Proteomes" id="UP000248745"/>
    </source>
</evidence>
<dbReference type="NCBIfam" id="TIGR04183">
    <property type="entry name" value="Por_Secre_tail"/>
    <property type="match status" value="1"/>
</dbReference>
<dbReference type="Pfam" id="PF18962">
    <property type="entry name" value="Por_Secre_tail"/>
    <property type="match status" value="1"/>
</dbReference>
<comment type="caution">
    <text evidence="3">The sequence shown here is derived from an EMBL/GenBank/DDBJ whole genome shotgun (WGS) entry which is preliminary data.</text>
</comment>
<dbReference type="InterPro" id="IPR026444">
    <property type="entry name" value="Secre_tail"/>
</dbReference>
<dbReference type="OrthoDB" id="629570at2"/>
<reference evidence="3 4" key="1">
    <citation type="submission" date="2018-06" db="EMBL/GenBank/DDBJ databases">
        <title>Mucibacter soli gen. nov., sp. nov., a new member of the family Chitinophagaceae producing mucin.</title>
        <authorList>
            <person name="Kim M.-K."/>
            <person name="Park S."/>
            <person name="Kim T.-S."/>
            <person name="Joung Y."/>
            <person name="Han J.-H."/>
            <person name="Kim S.B."/>
        </authorList>
    </citation>
    <scope>NUCLEOTIDE SEQUENCE [LARGE SCALE GENOMIC DNA]</scope>
    <source>
        <strain evidence="3 4">R1-15</strain>
    </source>
</reference>
<name>A0A2W2B124_9BACT</name>
<evidence type="ECO:0000259" key="2">
    <source>
        <dbReference type="Pfam" id="PF18962"/>
    </source>
</evidence>
<dbReference type="EMBL" id="QKTW01000009">
    <property type="protein sequence ID" value="PZF73944.1"/>
    <property type="molecule type" value="Genomic_DNA"/>
</dbReference>
<accession>A0A2W2B124</accession>
<keyword evidence="4" id="KW-1185">Reference proteome</keyword>
<organism evidence="3 4">
    <name type="scientific">Taibaiella soli</name>
    <dbReference type="NCBI Taxonomy" id="1649169"/>
    <lineage>
        <taxon>Bacteria</taxon>
        <taxon>Pseudomonadati</taxon>
        <taxon>Bacteroidota</taxon>
        <taxon>Chitinophagia</taxon>
        <taxon>Chitinophagales</taxon>
        <taxon>Chitinophagaceae</taxon>
        <taxon>Taibaiella</taxon>
    </lineage>
</organism>